<proteinExistence type="predicted"/>
<evidence type="ECO:0000313" key="2">
    <source>
        <dbReference type="Proteomes" id="UP000001819"/>
    </source>
</evidence>
<feature type="region of interest" description="Disordered" evidence="1">
    <location>
        <begin position="19"/>
        <end position="57"/>
    </location>
</feature>
<dbReference type="InParanoid" id="A0A6I8VRZ5"/>
<keyword evidence="2" id="KW-1185">Reference proteome</keyword>
<reference evidence="2" key="1">
    <citation type="submission" date="2024-06" db="UniProtKB">
        <authorList>
            <consortium name="RefSeq"/>
        </authorList>
    </citation>
    <scope>NUCLEOTIDE SEQUENCE [LARGE SCALE GENOMIC DNA]</scope>
    <source>
        <strain evidence="2">MV2-25</strain>
    </source>
</reference>
<name>A0A6I8VRZ5_DROPS</name>
<gene>
    <name evidence="3" type="primary">LOC26533512</name>
</gene>
<evidence type="ECO:0000313" key="3">
    <source>
        <dbReference type="RefSeq" id="XP_033233851.1"/>
    </source>
</evidence>
<organism evidence="2 3">
    <name type="scientific">Drosophila pseudoobscura pseudoobscura</name>
    <name type="common">Fruit fly</name>
    <dbReference type="NCBI Taxonomy" id="46245"/>
    <lineage>
        <taxon>Eukaryota</taxon>
        <taxon>Metazoa</taxon>
        <taxon>Ecdysozoa</taxon>
        <taxon>Arthropoda</taxon>
        <taxon>Hexapoda</taxon>
        <taxon>Insecta</taxon>
        <taxon>Pterygota</taxon>
        <taxon>Neoptera</taxon>
        <taxon>Endopterygota</taxon>
        <taxon>Diptera</taxon>
        <taxon>Brachycera</taxon>
        <taxon>Muscomorpha</taxon>
        <taxon>Ephydroidea</taxon>
        <taxon>Drosophilidae</taxon>
        <taxon>Drosophila</taxon>
        <taxon>Sophophora</taxon>
    </lineage>
</organism>
<dbReference type="Proteomes" id="UP000001819">
    <property type="component" value="Chromosome 3"/>
</dbReference>
<feature type="compositionally biased region" description="Basic and acidic residues" evidence="1">
    <location>
        <begin position="19"/>
        <end position="31"/>
    </location>
</feature>
<reference evidence="3" key="2">
    <citation type="submission" date="2025-08" db="UniProtKB">
        <authorList>
            <consortium name="RefSeq"/>
        </authorList>
    </citation>
    <scope>IDENTIFICATION</scope>
    <source>
        <strain evidence="3">MV-25-SWS-2005</strain>
        <tissue evidence="3">Whole body</tissue>
    </source>
</reference>
<accession>A0A6I8VRZ5</accession>
<dbReference type="KEGG" id="dpo:26533512"/>
<sequence>MPSPKKRRRKIMTAMIPKKDVAEEYDSKVEADSDDGIDASGGGGKGGTDEKKKRRRIPGTLAFMLGFKDTR</sequence>
<protein>
    <submittedName>
        <fullName evidence="3">FACT complex subunit Ssrp1-like</fullName>
    </submittedName>
</protein>
<dbReference type="RefSeq" id="XP_033233851.1">
    <property type="nucleotide sequence ID" value="XM_033377960.1"/>
</dbReference>
<evidence type="ECO:0000256" key="1">
    <source>
        <dbReference type="SAM" id="MobiDB-lite"/>
    </source>
</evidence>
<dbReference type="AlphaFoldDB" id="A0A6I8VRZ5"/>